<dbReference type="Gene3D" id="3.30.9.10">
    <property type="entry name" value="D-Amino Acid Oxidase, subunit A, domain 2"/>
    <property type="match status" value="1"/>
</dbReference>
<organism evidence="6 7">
    <name type="scientific">Dactylosporangium cerinum</name>
    <dbReference type="NCBI Taxonomy" id="1434730"/>
    <lineage>
        <taxon>Bacteria</taxon>
        <taxon>Bacillati</taxon>
        <taxon>Actinomycetota</taxon>
        <taxon>Actinomycetes</taxon>
        <taxon>Micromonosporales</taxon>
        <taxon>Micromonosporaceae</taxon>
        <taxon>Dactylosporangium</taxon>
    </lineage>
</organism>
<proteinExistence type="inferred from homology"/>
<dbReference type="Pfam" id="PF01266">
    <property type="entry name" value="DAO"/>
    <property type="match status" value="1"/>
</dbReference>
<name>A0ABV9VWW3_9ACTN</name>
<evidence type="ECO:0000259" key="5">
    <source>
        <dbReference type="Pfam" id="PF01266"/>
    </source>
</evidence>
<gene>
    <name evidence="6" type="ORF">ACFPIJ_24030</name>
</gene>
<dbReference type="InterPro" id="IPR036188">
    <property type="entry name" value="FAD/NAD-bd_sf"/>
</dbReference>
<evidence type="ECO:0000256" key="2">
    <source>
        <dbReference type="ARBA" id="ARBA00009410"/>
    </source>
</evidence>
<comment type="similarity">
    <text evidence="2">Belongs to the DadA oxidoreductase family.</text>
</comment>
<dbReference type="NCBIfam" id="TIGR03364">
    <property type="entry name" value="HpnW_proposed"/>
    <property type="match status" value="1"/>
</dbReference>
<reference evidence="7" key="1">
    <citation type="journal article" date="2019" name="Int. J. Syst. Evol. Microbiol.">
        <title>The Global Catalogue of Microorganisms (GCM) 10K type strain sequencing project: providing services to taxonomists for standard genome sequencing and annotation.</title>
        <authorList>
            <consortium name="The Broad Institute Genomics Platform"/>
            <consortium name="The Broad Institute Genome Sequencing Center for Infectious Disease"/>
            <person name="Wu L."/>
            <person name="Ma J."/>
        </authorList>
    </citation>
    <scope>NUCLEOTIDE SEQUENCE [LARGE SCALE GENOMIC DNA]</scope>
    <source>
        <strain evidence="7">CGMCC 4.7152</strain>
    </source>
</reference>
<dbReference type="PANTHER" id="PTHR13847:SF286">
    <property type="entry name" value="D-AMINO ACID DEHYDROGENASE"/>
    <property type="match status" value="1"/>
</dbReference>
<dbReference type="PANTHER" id="PTHR13847">
    <property type="entry name" value="SARCOSINE DEHYDROGENASE-RELATED"/>
    <property type="match status" value="1"/>
</dbReference>
<dbReference type="Proteomes" id="UP001595912">
    <property type="component" value="Unassembled WGS sequence"/>
</dbReference>
<feature type="domain" description="FAD dependent oxidoreductase" evidence="5">
    <location>
        <begin position="6"/>
        <end position="362"/>
    </location>
</feature>
<comment type="caution">
    <text evidence="6">The sequence shown here is derived from an EMBL/GenBank/DDBJ whole genome shotgun (WGS) entry which is preliminary data.</text>
</comment>
<dbReference type="Gene3D" id="3.50.50.60">
    <property type="entry name" value="FAD/NAD(P)-binding domain"/>
    <property type="match status" value="1"/>
</dbReference>
<keyword evidence="4" id="KW-0560">Oxidoreductase</keyword>
<keyword evidence="3" id="KW-0285">Flavoprotein</keyword>
<dbReference type="SUPFAM" id="SSF51971">
    <property type="entry name" value="Nucleotide-binding domain"/>
    <property type="match status" value="1"/>
</dbReference>
<evidence type="ECO:0000256" key="3">
    <source>
        <dbReference type="ARBA" id="ARBA00022630"/>
    </source>
</evidence>
<dbReference type="InterPro" id="IPR006076">
    <property type="entry name" value="FAD-dep_OxRdtase"/>
</dbReference>
<dbReference type="RefSeq" id="WP_380117424.1">
    <property type="nucleotide sequence ID" value="NZ_JBHSIU010000028.1"/>
</dbReference>
<evidence type="ECO:0000256" key="1">
    <source>
        <dbReference type="ARBA" id="ARBA00001974"/>
    </source>
</evidence>
<protein>
    <submittedName>
        <fullName evidence="6">TIGR03364 family FAD-dependent oxidoreductase</fullName>
    </submittedName>
</protein>
<evidence type="ECO:0000313" key="6">
    <source>
        <dbReference type="EMBL" id="MFC5000896.1"/>
    </source>
</evidence>
<evidence type="ECO:0000313" key="7">
    <source>
        <dbReference type="Proteomes" id="UP001595912"/>
    </source>
</evidence>
<dbReference type="InterPro" id="IPR017741">
    <property type="entry name" value="FAD-dependent_OxRdtase_HpnW"/>
</dbReference>
<keyword evidence="7" id="KW-1185">Reference proteome</keyword>
<dbReference type="EMBL" id="JBHSIU010000028">
    <property type="protein sequence ID" value="MFC5000896.1"/>
    <property type="molecule type" value="Genomic_DNA"/>
</dbReference>
<sequence>MTAGFDLAVVGAGIVGLGHAAAARERGLRVVVVDRAAAITGASVRNFGHICVTAQTGQARQYAERARELWLRYAQRAGFWAGESGTVIVARAADELAVIEEWSRTEPGMTLIGADEVAGWAPVAGATGGALLPRDLQVDPRQAAPALARHLAAAGVEFRWRTSALGVDGGILHTSRGPIRADAVVVAVGHDVDQLYPDVAEQAGVLRCGLDMLLIEPAALPAPLRAPVLTGWSLLRYSASNATTAAAALRERLATDHPELYALDLNQMYTQRPDGTVIAGDTHYRSLAVPPFQAESSFTALADITRELFGLERLPIRERWQGTYASAPEEFLIAAPADGLRVVSVTTGIGMTTGLGLGEAVVNDLFGSFGARPVGRALRTV</sequence>
<evidence type="ECO:0000256" key="4">
    <source>
        <dbReference type="ARBA" id="ARBA00023002"/>
    </source>
</evidence>
<accession>A0ABV9VWW3</accession>
<comment type="cofactor">
    <cofactor evidence="1">
        <name>FAD</name>
        <dbReference type="ChEBI" id="CHEBI:57692"/>
    </cofactor>
</comment>